<dbReference type="GO" id="GO:0045292">
    <property type="term" value="P:mRNA cis splicing, via spliceosome"/>
    <property type="evidence" value="ECO:0007669"/>
    <property type="project" value="TreeGrafter"/>
</dbReference>
<keyword evidence="5" id="KW-0539">Nucleus</keyword>
<dbReference type="PRINTS" id="PR01348">
    <property type="entry name" value="ICLNCHANNEL"/>
</dbReference>
<dbReference type="GO" id="GO:0005681">
    <property type="term" value="C:spliceosomal complex"/>
    <property type="evidence" value="ECO:0007669"/>
    <property type="project" value="TreeGrafter"/>
</dbReference>
<dbReference type="STRING" id="1423351.A0A074S5Q5"/>
<sequence>MPAVIPLVEPGPPKFITPEEHKQLTASTPSSFGDIPPVLQHKEENVQVTFDPPIPDLKTDEKGTLYVIESTLAFVGSSGTGFTVDYPRITLHAVSRGESGPSVYCQLDESVNGPGASDEEQGDSEMREMKIIPSNPESVEPIFEALSQCAALHPDPNDGDDDGWVDDGEGGFETFEGTNEEELSEVGRAALAHLESIIFFPQEDDEPPHEALEDAEETKGQDGPLVQATK</sequence>
<dbReference type="GO" id="GO:0034715">
    <property type="term" value="C:pICln-Sm protein complex"/>
    <property type="evidence" value="ECO:0007669"/>
    <property type="project" value="InterPro"/>
</dbReference>
<dbReference type="Pfam" id="PF03517">
    <property type="entry name" value="Voldacs"/>
    <property type="match status" value="1"/>
</dbReference>
<evidence type="ECO:0000313" key="7">
    <source>
        <dbReference type="EMBL" id="KEP52188.1"/>
    </source>
</evidence>
<accession>A0A074S5Q5</accession>
<organism evidence="7 8">
    <name type="scientific">Rhizoctonia solani 123E</name>
    <dbReference type="NCBI Taxonomy" id="1423351"/>
    <lineage>
        <taxon>Eukaryota</taxon>
        <taxon>Fungi</taxon>
        <taxon>Dikarya</taxon>
        <taxon>Basidiomycota</taxon>
        <taxon>Agaricomycotina</taxon>
        <taxon>Agaricomycetes</taxon>
        <taxon>Cantharellales</taxon>
        <taxon>Ceratobasidiaceae</taxon>
        <taxon>Rhizoctonia</taxon>
    </lineage>
</organism>
<feature type="compositionally biased region" description="Basic and acidic residues" evidence="6">
    <location>
        <begin position="208"/>
        <end position="220"/>
    </location>
</feature>
<name>A0A074S5Q5_9AGAM</name>
<evidence type="ECO:0000256" key="6">
    <source>
        <dbReference type="SAM" id="MobiDB-lite"/>
    </source>
</evidence>
<dbReference type="AlphaFoldDB" id="A0A074S5Q5"/>
<evidence type="ECO:0000256" key="5">
    <source>
        <dbReference type="ARBA" id="ARBA00023242"/>
    </source>
</evidence>
<dbReference type="GO" id="GO:0005829">
    <property type="term" value="C:cytosol"/>
    <property type="evidence" value="ECO:0007669"/>
    <property type="project" value="InterPro"/>
</dbReference>
<dbReference type="PANTHER" id="PTHR21399">
    <property type="entry name" value="CHLORIDE CONDUCTANCE REGULATORY PROTEIN ICLN"/>
    <property type="match status" value="1"/>
</dbReference>
<comment type="caution">
    <text evidence="7">The sequence shown here is derived from an EMBL/GenBank/DDBJ whole genome shotgun (WGS) entry which is preliminary data.</text>
</comment>
<evidence type="ECO:0000256" key="2">
    <source>
        <dbReference type="ARBA" id="ARBA00004496"/>
    </source>
</evidence>
<keyword evidence="4" id="KW-0963">Cytoplasm</keyword>
<dbReference type="OrthoDB" id="19714at2759"/>
<proteinExistence type="inferred from homology"/>
<dbReference type="InterPro" id="IPR003521">
    <property type="entry name" value="ICln"/>
</dbReference>
<dbReference type="InterPro" id="IPR011993">
    <property type="entry name" value="PH-like_dom_sf"/>
</dbReference>
<gene>
    <name evidence="7" type="ORF">V565_049170</name>
</gene>
<dbReference type="HOGENOM" id="CLU_077804_3_0_1"/>
<dbReference type="Gene3D" id="2.30.29.30">
    <property type="entry name" value="Pleckstrin-homology domain (PH domain)/Phosphotyrosine-binding domain (PTB)"/>
    <property type="match status" value="1"/>
</dbReference>
<reference evidence="7 8" key="1">
    <citation type="submission" date="2013-12" db="EMBL/GenBank/DDBJ databases">
        <authorList>
            <person name="Cubeta M."/>
            <person name="Pakala S."/>
            <person name="Fedorova N."/>
            <person name="Thomas E."/>
            <person name="Dean R."/>
            <person name="Jabaji S."/>
            <person name="Neate S."/>
            <person name="Toda T."/>
            <person name="Tavantzis S."/>
            <person name="Vilgalys R."/>
            <person name="Bharathan N."/>
            <person name="Pakala S."/>
            <person name="Losada L.S."/>
            <person name="Zafar N."/>
            <person name="Nierman W."/>
        </authorList>
    </citation>
    <scope>NUCLEOTIDE SEQUENCE [LARGE SCALE GENOMIC DNA]</scope>
    <source>
        <strain evidence="7 8">123E</strain>
    </source>
</reference>
<dbReference type="EMBL" id="AZST01000119">
    <property type="protein sequence ID" value="KEP52188.1"/>
    <property type="molecule type" value="Genomic_DNA"/>
</dbReference>
<dbReference type="InterPro" id="IPR039924">
    <property type="entry name" value="ICln/Lot5/Saf5"/>
</dbReference>
<dbReference type="PANTHER" id="PTHR21399:SF0">
    <property type="entry name" value="METHYLOSOME SUBUNIT PICLN"/>
    <property type="match status" value="1"/>
</dbReference>
<evidence type="ECO:0000256" key="4">
    <source>
        <dbReference type="ARBA" id="ARBA00022490"/>
    </source>
</evidence>
<evidence type="ECO:0000256" key="1">
    <source>
        <dbReference type="ARBA" id="ARBA00004123"/>
    </source>
</evidence>
<dbReference type="Proteomes" id="UP000027456">
    <property type="component" value="Unassembled WGS sequence"/>
</dbReference>
<dbReference type="GO" id="GO:0034709">
    <property type="term" value="C:methylosome"/>
    <property type="evidence" value="ECO:0007669"/>
    <property type="project" value="InterPro"/>
</dbReference>
<comment type="similarity">
    <text evidence="3">Belongs to the pICln (TC 1.A.47) family.</text>
</comment>
<protein>
    <submittedName>
        <fullName evidence="7">Nucleotide-sensitive chloride conductance regulator</fullName>
    </submittedName>
</protein>
<evidence type="ECO:0000313" key="8">
    <source>
        <dbReference type="Proteomes" id="UP000027456"/>
    </source>
</evidence>
<keyword evidence="8" id="KW-1185">Reference proteome</keyword>
<feature type="region of interest" description="Disordered" evidence="6">
    <location>
        <begin position="200"/>
        <end position="230"/>
    </location>
</feature>
<dbReference type="GO" id="GO:0000387">
    <property type="term" value="P:spliceosomal snRNP assembly"/>
    <property type="evidence" value="ECO:0007669"/>
    <property type="project" value="InterPro"/>
</dbReference>
<dbReference type="GO" id="GO:0006821">
    <property type="term" value="P:chloride transport"/>
    <property type="evidence" value="ECO:0007669"/>
    <property type="project" value="InterPro"/>
</dbReference>
<comment type="subcellular location">
    <subcellularLocation>
        <location evidence="2">Cytoplasm</location>
    </subcellularLocation>
    <subcellularLocation>
        <location evidence="1">Nucleus</location>
    </subcellularLocation>
</comment>
<dbReference type="GO" id="GO:0006884">
    <property type="term" value="P:cell volume homeostasis"/>
    <property type="evidence" value="ECO:0007669"/>
    <property type="project" value="InterPro"/>
</dbReference>
<evidence type="ECO:0000256" key="3">
    <source>
        <dbReference type="ARBA" id="ARBA00007054"/>
    </source>
</evidence>
<dbReference type="GO" id="GO:0005886">
    <property type="term" value="C:plasma membrane"/>
    <property type="evidence" value="ECO:0007669"/>
    <property type="project" value="InterPro"/>
</dbReference>